<dbReference type="InterPro" id="IPR012757">
    <property type="entry name" value="RPO1C"/>
</dbReference>
<dbReference type="Gene3D" id="6.10.250.2940">
    <property type="match status" value="1"/>
</dbReference>
<reference evidence="21" key="1">
    <citation type="submission" date="2023-03" db="EMBL/GenBank/DDBJ databases">
        <authorList>
            <person name="Steffen K."/>
            <person name="Cardenas P."/>
        </authorList>
    </citation>
    <scope>NUCLEOTIDE SEQUENCE</scope>
</reference>
<dbReference type="InterPro" id="IPR007081">
    <property type="entry name" value="RNA_pol_Rpb1_5"/>
</dbReference>
<dbReference type="Pfam" id="PF04997">
    <property type="entry name" value="RNA_pol_Rpb1_1"/>
    <property type="match status" value="1"/>
</dbReference>
<comment type="catalytic activity">
    <reaction evidence="16 17">
        <text>RNA(n) + a ribonucleoside 5'-triphosphate = RNA(n+1) + diphosphate</text>
        <dbReference type="Rhea" id="RHEA:21248"/>
        <dbReference type="Rhea" id="RHEA-COMP:14527"/>
        <dbReference type="Rhea" id="RHEA-COMP:17342"/>
        <dbReference type="ChEBI" id="CHEBI:33019"/>
        <dbReference type="ChEBI" id="CHEBI:61557"/>
        <dbReference type="ChEBI" id="CHEBI:140395"/>
        <dbReference type="EC" id="2.7.7.6"/>
    </reaction>
</comment>
<keyword evidence="13" id="KW-0460">Magnesium</keyword>
<evidence type="ECO:0000256" key="7">
    <source>
        <dbReference type="ARBA" id="ARBA00022478"/>
    </source>
</evidence>
<comment type="subcellular location">
    <subcellularLocation>
        <location evidence="2">Cytoplasm</location>
    </subcellularLocation>
</comment>
<dbReference type="Gene3D" id="3.90.1800.10">
    <property type="entry name" value="RNA polymerase alpha subunit dimerisation domain"/>
    <property type="match status" value="1"/>
</dbReference>
<dbReference type="EMBL" id="CASHTH010003031">
    <property type="protein sequence ID" value="CAI8039310.1"/>
    <property type="molecule type" value="Genomic_DNA"/>
</dbReference>
<dbReference type="Pfam" id="PF04998">
    <property type="entry name" value="RNA_pol_Rpb1_5"/>
    <property type="match status" value="1"/>
</dbReference>
<organism evidence="21 22">
    <name type="scientific">Geodia barretti</name>
    <name type="common">Barrett's horny sponge</name>
    <dbReference type="NCBI Taxonomy" id="519541"/>
    <lineage>
        <taxon>Eukaryota</taxon>
        <taxon>Metazoa</taxon>
        <taxon>Porifera</taxon>
        <taxon>Demospongiae</taxon>
        <taxon>Heteroscleromorpha</taxon>
        <taxon>Tetractinellida</taxon>
        <taxon>Astrophorina</taxon>
        <taxon>Geodiidae</taxon>
        <taxon>Geodia</taxon>
    </lineage>
</organism>
<dbReference type="Pfam" id="PF04560">
    <property type="entry name" value="RNA_pol_Rpb2_7"/>
    <property type="match status" value="1"/>
</dbReference>
<dbReference type="PROSITE" id="PS01166">
    <property type="entry name" value="RNA_POL_BETA"/>
    <property type="match status" value="1"/>
</dbReference>
<comment type="similarity">
    <text evidence="5">In the N-terminal section; belongs to the RNA polymerase beta chain family.</text>
</comment>
<evidence type="ECO:0000259" key="20">
    <source>
        <dbReference type="SMART" id="SM00663"/>
    </source>
</evidence>
<accession>A0AA35X5X0</accession>
<dbReference type="Pfam" id="PF04561">
    <property type="entry name" value="RNA_pol_Rpb2_2"/>
    <property type="match status" value="1"/>
</dbReference>
<keyword evidence="11" id="KW-0479">Metal-binding</keyword>
<dbReference type="GO" id="GO:0032549">
    <property type="term" value="F:ribonucleoside binding"/>
    <property type="evidence" value="ECO:0007669"/>
    <property type="project" value="InterPro"/>
</dbReference>
<dbReference type="InterPro" id="IPR007121">
    <property type="entry name" value="RNA_pol_bsu_CS"/>
</dbReference>
<proteinExistence type="inferred from homology"/>
<dbReference type="InterPro" id="IPR019969">
    <property type="entry name" value="RNAP_Rpo2"/>
</dbReference>
<dbReference type="InterPro" id="IPR044893">
    <property type="entry name" value="RNA_pol_Rpb1_clamp_domain"/>
</dbReference>
<evidence type="ECO:0000256" key="6">
    <source>
        <dbReference type="ARBA" id="ARBA00009839"/>
    </source>
</evidence>
<evidence type="ECO:0000256" key="5">
    <source>
        <dbReference type="ARBA" id="ARBA00007616"/>
    </source>
</evidence>
<evidence type="ECO:0000256" key="14">
    <source>
        <dbReference type="ARBA" id="ARBA00023125"/>
    </source>
</evidence>
<dbReference type="Pfam" id="PF04565">
    <property type="entry name" value="RNA_pol_Rpb2_3"/>
    <property type="match status" value="1"/>
</dbReference>
<dbReference type="NCBIfam" id="NF007175">
    <property type="entry name" value="PRK09606.1"/>
    <property type="match status" value="1"/>
</dbReference>
<keyword evidence="15 17" id="KW-0804">Transcription</keyword>
<keyword evidence="12" id="KW-0862">Zinc</keyword>
<dbReference type="Gene3D" id="2.40.40.20">
    <property type="match status" value="1"/>
</dbReference>
<evidence type="ECO:0000256" key="9">
    <source>
        <dbReference type="ARBA" id="ARBA00022679"/>
    </source>
</evidence>
<dbReference type="Proteomes" id="UP001174909">
    <property type="component" value="Unassembled WGS sequence"/>
</dbReference>
<dbReference type="Gene3D" id="3.90.1100.10">
    <property type="match status" value="2"/>
</dbReference>
<comment type="cofactor">
    <cofactor evidence="1">
        <name>Zn(2+)</name>
        <dbReference type="ChEBI" id="CHEBI:29105"/>
    </cofactor>
</comment>
<dbReference type="HAMAP" id="MF_00863">
    <property type="entry name" value="RNApol_arch_Rpo1N"/>
    <property type="match status" value="1"/>
</dbReference>
<dbReference type="CDD" id="cd02582">
    <property type="entry name" value="RNAP_archeal_A"/>
    <property type="match status" value="1"/>
</dbReference>
<comment type="similarity">
    <text evidence="6">In the C-terminal section; belongs to the RNA polymerase beta' chain family.</text>
</comment>
<gene>
    <name evidence="21" type="ORF">GBAR_LOCUS21853</name>
</gene>
<dbReference type="InterPro" id="IPR007120">
    <property type="entry name" value="DNA-dir_RNAP_su2_dom"/>
</dbReference>
<dbReference type="NCBIfam" id="NF006336">
    <property type="entry name" value="PRK08566.1"/>
    <property type="match status" value="1"/>
</dbReference>
<dbReference type="FunFam" id="2.40.270.10:FF:000011">
    <property type="entry name" value="DNA-directed RNA polymerase subunit beta"/>
    <property type="match status" value="1"/>
</dbReference>
<dbReference type="GO" id="GO:0005737">
    <property type="term" value="C:cytoplasm"/>
    <property type="evidence" value="ECO:0007669"/>
    <property type="project" value="UniProtKB-SubCell"/>
</dbReference>
<dbReference type="Pfam" id="PF05000">
    <property type="entry name" value="RNA_pol_Rpb1_4"/>
    <property type="match status" value="1"/>
</dbReference>
<dbReference type="InterPro" id="IPR007083">
    <property type="entry name" value="RNA_pol_Rpb1_4"/>
</dbReference>
<feature type="region of interest" description="Disordered" evidence="19">
    <location>
        <begin position="2340"/>
        <end position="2383"/>
    </location>
</feature>
<evidence type="ECO:0000256" key="13">
    <source>
        <dbReference type="ARBA" id="ARBA00022842"/>
    </source>
</evidence>
<dbReference type="HAMAP" id="MF_00411">
    <property type="entry name" value="RNApol_arch_Rpo1C"/>
    <property type="match status" value="1"/>
</dbReference>
<dbReference type="GO" id="GO:0006351">
    <property type="term" value="P:DNA-templated transcription"/>
    <property type="evidence" value="ECO:0007669"/>
    <property type="project" value="InterPro"/>
</dbReference>
<dbReference type="Gene3D" id="3.90.1110.10">
    <property type="entry name" value="RNA polymerase Rpb2, domain 2"/>
    <property type="match status" value="1"/>
</dbReference>
<evidence type="ECO:0000313" key="21">
    <source>
        <dbReference type="EMBL" id="CAI8039310.1"/>
    </source>
</evidence>
<dbReference type="NCBIfam" id="NF006335">
    <property type="entry name" value="PRK08565.1"/>
    <property type="match status" value="1"/>
</dbReference>
<keyword evidence="7 17" id="KW-0240">DNA-directed RNA polymerase</keyword>
<dbReference type="InterPro" id="IPR014724">
    <property type="entry name" value="RNA_pol_RPB2_OB-fold"/>
</dbReference>
<dbReference type="Pfam" id="PF04566">
    <property type="entry name" value="RNA_pol_Rpb2_4"/>
    <property type="match status" value="1"/>
</dbReference>
<dbReference type="Gene3D" id="1.10.274.100">
    <property type="entry name" value="RNA polymerase Rpb1, domain 3"/>
    <property type="match status" value="1"/>
</dbReference>
<comment type="function">
    <text evidence="17">DNA-dependent RNA polymerase catalyzes the transcription of DNA into RNA using the four ribonucleoside triphosphates as substrates.</text>
</comment>
<comment type="similarity">
    <text evidence="3 17">Belongs to the RNA polymerase beta' chain family.</text>
</comment>
<dbReference type="EC" id="2.7.7.6" evidence="17"/>
<evidence type="ECO:0000256" key="2">
    <source>
        <dbReference type="ARBA" id="ARBA00004496"/>
    </source>
</evidence>
<evidence type="ECO:0000256" key="17">
    <source>
        <dbReference type="RuleBase" id="RU004279"/>
    </source>
</evidence>
<keyword evidence="14" id="KW-0238">DNA-binding</keyword>
<dbReference type="NCBIfam" id="TIGR03670">
    <property type="entry name" value="rpoB_arch"/>
    <property type="match status" value="1"/>
</dbReference>
<evidence type="ECO:0000313" key="22">
    <source>
        <dbReference type="Proteomes" id="UP001174909"/>
    </source>
</evidence>
<evidence type="ECO:0000256" key="19">
    <source>
        <dbReference type="SAM" id="MobiDB-lite"/>
    </source>
</evidence>
<dbReference type="InterPro" id="IPR012758">
    <property type="entry name" value="RPO1N"/>
</dbReference>
<feature type="domain" description="RNA polymerase N-terminal" evidence="20">
    <location>
        <begin position="1292"/>
        <end position="1597"/>
    </location>
</feature>
<evidence type="ECO:0000256" key="12">
    <source>
        <dbReference type="ARBA" id="ARBA00022833"/>
    </source>
</evidence>
<dbReference type="InterPro" id="IPR000722">
    <property type="entry name" value="RNA_pol_asu"/>
</dbReference>
<dbReference type="InterPro" id="IPR037034">
    <property type="entry name" value="RNA_pol_Rpb2_2_sf"/>
</dbReference>
<dbReference type="Gene3D" id="4.10.860.120">
    <property type="entry name" value="RNA polymerase II, clamp domain"/>
    <property type="match status" value="1"/>
</dbReference>
<dbReference type="SUPFAM" id="SSF64484">
    <property type="entry name" value="beta and beta-prime subunits of DNA dependent RNA-polymerase"/>
    <property type="match status" value="2"/>
</dbReference>
<dbReference type="InterPro" id="IPR015712">
    <property type="entry name" value="DNA-dir_RNA_pol_su2"/>
</dbReference>
<dbReference type="Pfam" id="PF04563">
    <property type="entry name" value="RNA_pol_Rpb2_1"/>
    <property type="match status" value="1"/>
</dbReference>
<sequence length="2383" mass="264138">MNGIAKQHLNSFDEFRVKGLQNAANEVGQIEIENTEYPYKIQLGKVKLQEPRMMELDGSITHTTPAESRLRNVSYVAPVMMEASVVEDGKFLESRYIHVGDIPVMIKSNACVLRSFPRKKLVEHGEDPNDPGGYFIINGSERVIVGLEDLSYSKIMVDRETVSGNPVFKAKIYSSVVGYRAKLELVMKNDGLIVAKIPSAPVDIPVITLMRALGLESDLDIAGAVSLVEEIQNELEPSFEKTADVQTSKDAIVYISKRFAPGMQEEFQIKRAEIVMDWSLLPHLGKHPENRKEKAQFLGEAACKLLELKLGWISPDDKDHYGNKIIKFAGQMLEELFRGAFKNLIRDMKYQLERSGQKRGINAVAAAIRPGIVTDKLNNAIATGNWGRGRVGVTQLLDRTNYLSTISHLRRIQSLLSRTQPNFEARDLHATHFGRICPSETPEGSNCGLVKNLALSAIISVNVPSEEIIERLYDMGTATFAETTDDLKREGTRVFVDGRLIGYYKDGEGLADELRNLRRNSKIHAHVGVAFQKPEVDGATKRMYVNCNAGRVLRPLIIVRDGKPLVTSTALKKISARTLSWLDLLKMGMIELIDANEEENCYIAIDDSDIQNHTHLEIFTPAILGAGASIIPYPEHNQSPRNTYESAMAKQSLGFSTPTMNTSTYVRQHLMLYPQTPIVTTKAMNLLGLEDRPAGQNCVVAVLPFDGYNIEDAIVLSRASVERGLARTFFYRIYDAEAKQYPGGMRDSFEIPNADDNIRGYKGEKAYGQLEDDGVVAAEAKVAGGEILIGKTSPPRFVEEYREFETGSGPSRRDTSIGVRPSETGVVDTVVMTQSSEGGKMYKIRVRDMRVPEIGDKFASRHGQKGVLGILADSEDLPYTAEGVSPDVLINPHAFPSRMTVGMFMESVTGKAAALRGRKFDGSAFVGEKMDEVKEAMSTYGFKYSGKETMYDGRTGLPFPVDIFIGVVYYQKLHHMVADKIHARARGQVQMLTKQPTEGRARGGGLRFGEMERDCLIAYGASMILKDRLLDESDRSEIFVCERCGLVAYHDIKQRRYLCRICGDKAKVSSVSVAYAFKLLLQEMQSLNVIKSISSIRFSVWSPNEIRKYSVAEITAPETYDEDGMPVQGGLMDGRLGTLEPGQKCLTCGNTAARCPGHFGHIELAEPVLHIAFIDNIYKLLISTCRSCSRLKVPQADLEQFDVIRNKKAAYTVISQKKIPDAIIDKARKAKECPHCGKIQYDLIFTKPTSFSEKTELGEHRLLPITLRGRFAQITNEDLVLLGYDPATARPEWFILQVLPVPPVTVRPSIILETGIRSEDDLTHKIVDIIRVNQRLKESKESGTPPLIVQDLVDLLQYHTTTYFDNEVSGIPQAHHRSGRPLKTLTQRLKGKEGRFRGSLSGKRVDFSSRTVISPDPNLDLSEVGVPVPVAKKLTIPEVVTEWNIQRMRNLVLNGPSMYPGVNYIVRRDGVKIRLDFVEDRSAIAETLETGYLVERHLLDGDIVMFNRQPSLHQMSIMAHYVRVLPGKTFRLHPAVCPPYNADFDGDEMNLHVPQSEEARAEAILLMRVQDQLISPRYGGPIIGGLRDFVTGAYLLTRDGTTLTSQEFANLAMLGGYNGKLPEPESRGEYTGKQLFSLFLPGDFNYIMTSKWSKGTKGKDKDVVIKNGKLLRGVIDKSSIGAEEPESVLHRIAKDYGNAQAKTFLNSVLIIAKQFITHYGFSYGYGDLELSDPTRQEIFNNIQHSYDVVADYAQKAEDGTLKLTRGLSKDEALEAYIVNELSKARDNAGSIADHSFDDNNPAKIMATTGARGSALNIGQMAGSLGQQSRRGQRLLKGYNNRALPHFEENDRNPDAHGFVKSNYRDGLSTLEFFFHAMAGREGLVDTAVRTQQSGYMQRRLINALEHIRLEYDGTVRDPHGHIIQFLYGEDGIDVAKSDHGEAFNIHRLIDSETIVDTDDEATTEEMEALAQKYTRTFNPRLRQMVTAGLHESSLSVEGAEKVCRKGLDLYNKAQVEPGQAVGIVTAQSIGEPGTQMTLRTFHFAGIRERNVTLGLPRLIELVDARKKPVTPTMDIYLDQDSKGSRERAIDIARNVLKTKVGQLVIDSPTDYASHIALNLDYKKMRDRGCTIDDVKTALSSNKKFKIEKNRDQLVLNLVDELDAPTIIATRNKVLNAIVKGVPDIERVTLIQKNNEWVIQTTGSNLAKVLGVKGIDVKNVRTNNVFEIAGTLGIEAARSALINEIKSTLEDQGLEVDVRYIMLVADLMCSQGKMQQIGRHGVAGTKDSVLARAAFEITVPTIARAALGGEVEQLKGVTENVIVGSNIPIGSGTVDLYMESAGARDDSADAQADSTDAPGSTEVQTDSAETQADSVQAPDEESGI</sequence>
<dbReference type="Gene3D" id="2.40.50.150">
    <property type="match status" value="1"/>
</dbReference>
<dbReference type="Pfam" id="PF04983">
    <property type="entry name" value="RNA_pol_Rpb1_3"/>
    <property type="match status" value="1"/>
</dbReference>
<feature type="compositionally biased region" description="Polar residues" evidence="19">
    <location>
        <begin position="2360"/>
        <end position="2373"/>
    </location>
</feature>
<evidence type="ECO:0000256" key="16">
    <source>
        <dbReference type="ARBA" id="ARBA00048552"/>
    </source>
</evidence>
<dbReference type="InterPro" id="IPR007644">
    <property type="entry name" value="RNA_pol_bsu_protrusion"/>
</dbReference>
<dbReference type="GO" id="GO:0031981">
    <property type="term" value="C:nuclear lumen"/>
    <property type="evidence" value="ECO:0007669"/>
    <property type="project" value="UniProtKB-ARBA"/>
</dbReference>
<dbReference type="Gene3D" id="6.20.50.80">
    <property type="match status" value="1"/>
</dbReference>
<comment type="caution">
    <text evidence="21">The sequence shown here is derived from an EMBL/GenBank/DDBJ whole genome shotgun (WGS) entry which is preliminary data.</text>
</comment>
<dbReference type="SMART" id="SM00663">
    <property type="entry name" value="RPOLA_N"/>
    <property type="match status" value="1"/>
</dbReference>
<keyword evidence="9 17" id="KW-0808">Transferase</keyword>
<dbReference type="InterPro" id="IPR007647">
    <property type="entry name" value="RNA_pol_Rpb2_5"/>
</dbReference>
<dbReference type="InterPro" id="IPR037033">
    <property type="entry name" value="DNA-dir_RNAP_su2_hyb_sf"/>
</dbReference>
<keyword evidence="10 17" id="KW-0548">Nucleotidyltransferase</keyword>
<name>A0AA35X5X0_GEOBA</name>
<dbReference type="InterPro" id="IPR007645">
    <property type="entry name" value="RNA_pol_Rpb2_3"/>
</dbReference>
<dbReference type="InterPro" id="IPR007642">
    <property type="entry name" value="RNA_pol_Rpb2_2"/>
</dbReference>
<dbReference type="PANTHER" id="PTHR19376:SF32">
    <property type="entry name" value="DNA-DIRECTED RNA POLYMERASE III SUBUNIT RPC1"/>
    <property type="match status" value="1"/>
</dbReference>
<dbReference type="InterPro" id="IPR042102">
    <property type="entry name" value="RNA_pol_Rpb1_3_sf"/>
</dbReference>
<keyword evidence="8" id="KW-0963">Cytoplasm</keyword>
<dbReference type="Pfam" id="PF00623">
    <property type="entry name" value="RNA_pol_Rpb1_2"/>
    <property type="match status" value="1"/>
</dbReference>
<evidence type="ECO:0000256" key="15">
    <source>
        <dbReference type="ARBA" id="ARBA00023163"/>
    </source>
</evidence>
<protein>
    <recommendedName>
        <fullName evidence="17 18">Multifunctional fusion protein</fullName>
    </recommendedName>
    <domain>
        <recommendedName>
            <fullName evidence="17">DNA-directed RNA polymerase subunit</fullName>
            <ecNumber evidence="17">2.7.7.6</ecNumber>
        </recommendedName>
    </domain>
    <domain>
        <recommendedName>
            <fullName evidence="18">DNA-directed RNA polymerase subunit beta</fullName>
        </recommendedName>
    </domain>
</protein>
<dbReference type="GO" id="GO:0000428">
    <property type="term" value="C:DNA-directed RNA polymerase complex"/>
    <property type="evidence" value="ECO:0007669"/>
    <property type="project" value="UniProtKB-KW"/>
</dbReference>
<dbReference type="GO" id="GO:0003899">
    <property type="term" value="F:DNA-directed RNA polymerase activity"/>
    <property type="evidence" value="ECO:0007669"/>
    <property type="project" value="UniProtKB-EC"/>
</dbReference>
<evidence type="ECO:0000256" key="18">
    <source>
        <dbReference type="RuleBase" id="RU363031"/>
    </source>
</evidence>
<dbReference type="Gene3D" id="1.10.150.390">
    <property type="match status" value="1"/>
</dbReference>
<dbReference type="InterPro" id="IPR007646">
    <property type="entry name" value="RNA_pol_Rpb2_4"/>
</dbReference>
<dbReference type="InterPro" id="IPR038120">
    <property type="entry name" value="Rpb1_funnel_sf"/>
</dbReference>
<evidence type="ECO:0000256" key="1">
    <source>
        <dbReference type="ARBA" id="ARBA00001947"/>
    </source>
</evidence>
<dbReference type="InterPro" id="IPR007066">
    <property type="entry name" value="RNA_pol_Rpb1_3"/>
</dbReference>
<evidence type="ECO:0000256" key="8">
    <source>
        <dbReference type="ARBA" id="ARBA00022490"/>
    </source>
</evidence>
<dbReference type="CDD" id="cd06528">
    <property type="entry name" value="RNAP_A"/>
    <property type="match status" value="1"/>
</dbReference>
<dbReference type="InterPro" id="IPR045867">
    <property type="entry name" value="DNA-dir_RpoC_beta_prime"/>
</dbReference>
<dbReference type="InterPro" id="IPR007080">
    <property type="entry name" value="RNA_pol_Rpb1_1"/>
</dbReference>
<dbReference type="Gene3D" id="1.10.132.30">
    <property type="match status" value="1"/>
</dbReference>
<evidence type="ECO:0000256" key="11">
    <source>
        <dbReference type="ARBA" id="ARBA00022723"/>
    </source>
</evidence>
<dbReference type="CDD" id="cd00653">
    <property type="entry name" value="RNA_pol_B_RPB2"/>
    <property type="match status" value="1"/>
</dbReference>
<dbReference type="InterPro" id="IPR006592">
    <property type="entry name" value="RNA_pol_N"/>
</dbReference>
<evidence type="ECO:0000256" key="3">
    <source>
        <dbReference type="ARBA" id="ARBA00006460"/>
    </source>
</evidence>
<dbReference type="PANTHER" id="PTHR19376">
    <property type="entry name" value="DNA-DIRECTED RNA POLYMERASE"/>
    <property type="match status" value="1"/>
</dbReference>
<dbReference type="GO" id="GO:0003677">
    <property type="term" value="F:DNA binding"/>
    <property type="evidence" value="ECO:0007669"/>
    <property type="project" value="UniProtKB-KW"/>
</dbReference>
<dbReference type="Gene3D" id="2.40.270.10">
    <property type="entry name" value="DNA-directed RNA polymerase, subunit 2, domain 6"/>
    <property type="match status" value="1"/>
</dbReference>
<keyword evidence="22" id="KW-1185">Reference proteome</keyword>
<dbReference type="InterPro" id="IPR007641">
    <property type="entry name" value="RNA_pol_Rpb2_7"/>
</dbReference>
<dbReference type="Pfam" id="PF04567">
    <property type="entry name" value="RNA_pol_Rpb2_5"/>
    <property type="match status" value="1"/>
</dbReference>
<dbReference type="GO" id="GO:0008270">
    <property type="term" value="F:zinc ion binding"/>
    <property type="evidence" value="ECO:0007669"/>
    <property type="project" value="InterPro"/>
</dbReference>
<dbReference type="NCBIfam" id="TIGR02390">
    <property type="entry name" value="RNA_pol_rpoA1"/>
    <property type="match status" value="1"/>
</dbReference>
<comment type="similarity">
    <text evidence="4 18">Belongs to the RNA polymerase beta chain family.</text>
</comment>
<evidence type="ECO:0000256" key="10">
    <source>
        <dbReference type="ARBA" id="ARBA00022695"/>
    </source>
</evidence>
<dbReference type="FunFam" id="2.40.40.20:FF:000019">
    <property type="entry name" value="DNA-directed RNA polymerase II subunit RPB1"/>
    <property type="match status" value="1"/>
</dbReference>
<dbReference type="Pfam" id="PF00562">
    <property type="entry name" value="RNA_pol_Rpb2_6"/>
    <property type="match status" value="1"/>
</dbReference>
<evidence type="ECO:0000256" key="4">
    <source>
        <dbReference type="ARBA" id="ARBA00006835"/>
    </source>
</evidence>
<dbReference type="Gene3D" id="3.30.1490.180">
    <property type="entry name" value="RNA polymerase ii"/>
    <property type="match status" value="1"/>
</dbReference>